<protein>
    <submittedName>
        <fullName evidence="9">Uncharacterized protein</fullName>
    </submittedName>
</protein>
<sequence length="91" mass="10521">MLERIPSHVYKVGLPFVTFLLGGLYGLSYIMEGRIEVKEARDRMEGFPEELAQELKVDTSKKRNISLEEEYEKAKQMAAADYENKPVPKRN</sequence>
<reference evidence="9 10" key="1">
    <citation type="submission" date="2022-07" db="EMBL/GenBank/DDBJ databases">
        <title>Genome-wide signatures of adaptation to extreme environments.</title>
        <authorList>
            <person name="Cho C.H."/>
            <person name="Yoon H.S."/>
        </authorList>
    </citation>
    <scope>NUCLEOTIDE SEQUENCE [LARGE SCALE GENOMIC DNA]</scope>
    <source>
        <strain evidence="9 10">108.79 E11</strain>
    </source>
</reference>
<evidence type="ECO:0000256" key="2">
    <source>
        <dbReference type="ARBA" id="ARBA00008370"/>
    </source>
</evidence>
<keyword evidence="5 8" id="KW-1133">Transmembrane helix</keyword>
<dbReference type="AlphaFoldDB" id="A0AAV9I9I1"/>
<evidence type="ECO:0000256" key="5">
    <source>
        <dbReference type="ARBA" id="ARBA00022989"/>
    </source>
</evidence>
<evidence type="ECO:0000256" key="1">
    <source>
        <dbReference type="ARBA" id="ARBA00004434"/>
    </source>
</evidence>
<evidence type="ECO:0000256" key="3">
    <source>
        <dbReference type="ARBA" id="ARBA00022692"/>
    </source>
</evidence>
<dbReference type="Pfam" id="PF14138">
    <property type="entry name" value="COX16"/>
    <property type="match status" value="1"/>
</dbReference>
<organism evidence="9 10">
    <name type="scientific">Galdieria yellowstonensis</name>
    <dbReference type="NCBI Taxonomy" id="3028027"/>
    <lineage>
        <taxon>Eukaryota</taxon>
        <taxon>Rhodophyta</taxon>
        <taxon>Bangiophyceae</taxon>
        <taxon>Galdieriales</taxon>
        <taxon>Galdieriaceae</taxon>
        <taxon>Galdieria</taxon>
    </lineage>
</organism>
<dbReference type="Proteomes" id="UP001300502">
    <property type="component" value="Unassembled WGS sequence"/>
</dbReference>
<keyword evidence="3 8" id="KW-0812">Transmembrane</keyword>
<feature type="transmembrane region" description="Helical" evidence="8">
    <location>
        <begin position="12"/>
        <end position="31"/>
    </location>
</feature>
<comment type="caution">
    <text evidence="9">The sequence shown here is derived from an EMBL/GenBank/DDBJ whole genome shotgun (WGS) entry which is preliminary data.</text>
</comment>
<keyword evidence="7 8" id="KW-0472">Membrane</keyword>
<keyword evidence="6" id="KW-0496">Mitochondrion</keyword>
<evidence type="ECO:0000256" key="7">
    <source>
        <dbReference type="ARBA" id="ARBA00023136"/>
    </source>
</evidence>
<evidence type="ECO:0000256" key="8">
    <source>
        <dbReference type="SAM" id="Phobius"/>
    </source>
</evidence>
<keyword evidence="4" id="KW-0999">Mitochondrion inner membrane</keyword>
<accession>A0AAV9I9I1</accession>
<evidence type="ECO:0000256" key="6">
    <source>
        <dbReference type="ARBA" id="ARBA00023128"/>
    </source>
</evidence>
<comment type="similarity">
    <text evidence="2">Belongs to the COX16 family.</text>
</comment>
<gene>
    <name evidence="9" type="ORF">GAYE_SCF01G1912</name>
</gene>
<comment type="subcellular location">
    <subcellularLocation>
        <location evidence="1">Mitochondrion inner membrane</location>
        <topology evidence="1">Single-pass membrane protein</topology>
    </subcellularLocation>
</comment>
<proteinExistence type="inferred from homology"/>
<dbReference type="EMBL" id="JANCYU010000021">
    <property type="protein sequence ID" value="KAK4524013.1"/>
    <property type="molecule type" value="Genomic_DNA"/>
</dbReference>
<keyword evidence="10" id="KW-1185">Reference proteome</keyword>
<evidence type="ECO:0000313" key="9">
    <source>
        <dbReference type="EMBL" id="KAK4524013.1"/>
    </source>
</evidence>
<dbReference type="InterPro" id="IPR020164">
    <property type="entry name" value="Cyt_c_Oxase_assmbl_COX16"/>
</dbReference>
<evidence type="ECO:0000313" key="10">
    <source>
        <dbReference type="Proteomes" id="UP001300502"/>
    </source>
</evidence>
<name>A0AAV9I9I1_9RHOD</name>
<evidence type="ECO:0000256" key="4">
    <source>
        <dbReference type="ARBA" id="ARBA00022792"/>
    </source>
</evidence>
<dbReference type="GO" id="GO:0005743">
    <property type="term" value="C:mitochondrial inner membrane"/>
    <property type="evidence" value="ECO:0007669"/>
    <property type="project" value="UniProtKB-SubCell"/>
</dbReference>